<dbReference type="GO" id="GO:0005737">
    <property type="term" value="C:cytoplasm"/>
    <property type="evidence" value="ECO:0007669"/>
    <property type="project" value="UniProtKB-SubCell"/>
</dbReference>
<evidence type="ECO:0000256" key="11">
    <source>
        <dbReference type="ARBA" id="ARBA00023161"/>
    </source>
</evidence>
<sequence length="1009" mass="113943">MASRFSGINTQDDENFSYLEYTGGDTQASQYDYNDIDSTLSSQQTNPYHDGSQSQFVEPDLSGVGIDELDSFRDLAILEKELPGHACRYCGIHAVNSVSRCVTCNKWFCNSRGNTSGSHIINHLVRAKHKEVALHPESPLGETTLECYNCGCRNVFLLGFIPAKSDAVVVLLCRQPCAAMPSSKDMNWDTSQWLPLIDDRCFLSWLVKVPSEQEQLRARQITAHQINKLEELWKDNSEATLEDLEKPGIDDEPQPVLLRYEDAYQYQNIFGPLVKMEADYDKKLKESQTQDDIVVRWDIGLNQKRIAWFYLPKLESGEVRLAVGDELRLRYRGEMQKPWECVGHVIKIPNNVSDEVGLELRRNDNTPVDCTVNFSVDFVWKSTSFDRMQLAMKTFAVDETSVSGYIYHKLLGHEVEPQVTRTQMPKRFSAPHLPELNHSQVYAVKSVLQKPLSLIQGPPGTGKTVTSATIVYHLAKTNSGQVLVCAPSNVAVDQLTEKIHATGLKVVRLTAKSREALESPVSFLTLHEQVQNNDTNVELQKLIQLKNEQGELSSADEKKYKTLKRACEREILQSADVILCTCVGAGDPRLSKFKFKTVLIDEATQATEPECMIPLVLGCKQAVLVGDHQQLGPVIMNKKAARAGLCQSLFERLVILGIRPIRLQVQYRMHPCLSEFPSNMFYEGTLQNGVTRQERLKKNVDFPWPAPETPMFFHSNLGQEEISSSGTSYLNRTEASNCEKVVTKFLKSGVLPTQIGIITPYEGQRSYIVSYMQFNGSLRKELYKEIEVASVDAFQGREKDYIILSCVRSNEHQGIGFLNDPRRLNVALTRARYGVVILGNPKVLSKHPLWHHLLMHYKEKDCLVEGPLNNLKVSMIQFSRPRRAYRKDDKFRQGLAHQVDAREALAKPPLASDNRRGVRTYDPDFMRTHDPGPLTQNAYSSQGSMSLGLSQSDRLRMMASSANSASIMSQDSSIAYLEDYKSQGDDTILSQDYEIRSQTGYPSQNFTQY</sequence>
<feature type="region of interest" description="Disordered" evidence="16">
    <location>
        <begin position="907"/>
        <end position="945"/>
    </location>
</feature>
<dbReference type="PANTHER" id="PTHR10887">
    <property type="entry name" value="DNA2/NAM7 HELICASE FAMILY"/>
    <property type="match status" value="1"/>
</dbReference>
<comment type="caution">
    <text evidence="18">The sequence shown here is derived from an EMBL/GenBank/DDBJ whole genome shotgun (WGS) entry which is preliminary data.</text>
</comment>
<keyword evidence="9 15" id="KW-0862">Zinc</keyword>
<organism evidence="18 19">
    <name type="scientific">Paraglomus brasilianum</name>
    <dbReference type="NCBI Taxonomy" id="144538"/>
    <lineage>
        <taxon>Eukaryota</taxon>
        <taxon>Fungi</taxon>
        <taxon>Fungi incertae sedis</taxon>
        <taxon>Mucoromycota</taxon>
        <taxon>Glomeromycotina</taxon>
        <taxon>Glomeromycetes</taxon>
        <taxon>Paraglomerales</taxon>
        <taxon>Paraglomeraceae</taxon>
        <taxon>Paraglomus</taxon>
    </lineage>
</organism>
<evidence type="ECO:0000256" key="8">
    <source>
        <dbReference type="ARBA" id="ARBA00022806"/>
    </source>
</evidence>
<dbReference type="GO" id="GO:0003723">
    <property type="term" value="F:RNA binding"/>
    <property type="evidence" value="ECO:0007669"/>
    <property type="project" value="InterPro"/>
</dbReference>
<evidence type="ECO:0000256" key="9">
    <source>
        <dbReference type="ARBA" id="ARBA00022833"/>
    </source>
</evidence>
<dbReference type="Gene3D" id="2.40.30.230">
    <property type="match status" value="1"/>
</dbReference>
<evidence type="ECO:0000256" key="13">
    <source>
        <dbReference type="ARBA" id="ARBA00049390"/>
    </source>
</evidence>
<feature type="region of interest" description="C3H" evidence="15">
    <location>
        <begin position="87"/>
        <end position="119"/>
    </location>
</feature>
<dbReference type="CDD" id="cd18808">
    <property type="entry name" value="SF1_C_Upf1"/>
    <property type="match status" value="1"/>
</dbReference>
<evidence type="ECO:0000256" key="4">
    <source>
        <dbReference type="ARBA" id="ARBA00022723"/>
    </source>
</evidence>
<dbReference type="InterPro" id="IPR040812">
    <property type="entry name" value="UPF1_1B_dom"/>
</dbReference>
<dbReference type="Pfam" id="PF18141">
    <property type="entry name" value="UPF1_1B_dom"/>
    <property type="match status" value="1"/>
</dbReference>
<dbReference type="PANTHER" id="PTHR10887:SF364">
    <property type="entry name" value="REGULATOR OF NONSENSE TRANSCRIPTS 1"/>
    <property type="match status" value="1"/>
</dbReference>
<dbReference type="OrthoDB" id="6513042at2759"/>
<dbReference type="FunFam" id="3.40.50.300:FF:000097">
    <property type="entry name" value="Regulator of nonsense transcripts 1"/>
    <property type="match status" value="1"/>
</dbReference>
<evidence type="ECO:0000256" key="3">
    <source>
        <dbReference type="ARBA" id="ARBA00022490"/>
    </source>
</evidence>
<proteinExistence type="inferred from homology"/>
<keyword evidence="3" id="KW-0963">Cytoplasm</keyword>
<dbReference type="SUPFAM" id="SSF52540">
    <property type="entry name" value="P-loop containing nucleoside triphosphate hydrolases"/>
    <property type="match status" value="1"/>
</dbReference>
<dbReference type="GO" id="GO:0000184">
    <property type="term" value="P:nuclear-transcribed mRNA catabolic process, nonsense-mediated decay"/>
    <property type="evidence" value="ECO:0007669"/>
    <property type="project" value="UniProtKB-KW"/>
</dbReference>
<accession>A0A9N9AUX4</accession>
<dbReference type="GO" id="GO:0008270">
    <property type="term" value="F:zinc ion binding"/>
    <property type="evidence" value="ECO:0007669"/>
    <property type="project" value="UniProtKB-UniRule"/>
</dbReference>
<comment type="subcellular location">
    <subcellularLocation>
        <location evidence="1">Cytoplasm</location>
    </subcellularLocation>
</comment>
<evidence type="ECO:0000256" key="2">
    <source>
        <dbReference type="ARBA" id="ARBA00007913"/>
    </source>
</evidence>
<comment type="similarity">
    <text evidence="2">Belongs to the DNA2/NAM7 helicase family.</text>
</comment>
<dbReference type="CDD" id="cd18039">
    <property type="entry name" value="DEXXQc_UPF1"/>
    <property type="match status" value="1"/>
</dbReference>
<dbReference type="EMBL" id="CAJVPI010000505">
    <property type="protein sequence ID" value="CAG8543553.1"/>
    <property type="molecule type" value="Genomic_DNA"/>
</dbReference>
<dbReference type="GO" id="GO:0003678">
    <property type="term" value="F:DNA helicase activity"/>
    <property type="evidence" value="ECO:0007669"/>
    <property type="project" value="UniProtKB-EC"/>
</dbReference>
<dbReference type="CDD" id="cd21407">
    <property type="entry name" value="1B_UPF1-like"/>
    <property type="match status" value="1"/>
</dbReference>
<dbReference type="Gene3D" id="3.40.50.300">
    <property type="entry name" value="P-loop containing nucleotide triphosphate hydrolases"/>
    <property type="match status" value="2"/>
</dbReference>
<evidence type="ECO:0000256" key="12">
    <source>
        <dbReference type="ARBA" id="ARBA00048432"/>
    </source>
</evidence>
<keyword evidence="5" id="KW-0547">Nucleotide-binding</keyword>
<keyword evidence="6 15" id="KW-0863">Zinc-finger</keyword>
<dbReference type="GO" id="GO:0003724">
    <property type="term" value="F:RNA helicase activity"/>
    <property type="evidence" value="ECO:0007669"/>
    <property type="project" value="UniProtKB-EC"/>
</dbReference>
<dbReference type="InterPro" id="IPR006935">
    <property type="entry name" value="Helicase/UvrB_N"/>
</dbReference>
<comment type="catalytic activity">
    <reaction evidence="12">
        <text>ATP + H2O = ADP + phosphate + H(+)</text>
        <dbReference type="Rhea" id="RHEA:13065"/>
        <dbReference type="ChEBI" id="CHEBI:15377"/>
        <dbReference type="ChEBI" id="CHEBI:15378"/>
        <dbReference type="ChEBI" id="CHEBI:30616"/>
        <dbReference type="ChEBI" id="CHEBI:43474"/>
        <dbReference type="ChEBI" id="CHEBI:456216"/>
        <dbReference type="EC" id="3.6.4.12"/>
    </reaction>
    <physiologicalReaction direction="left-to-right" evidence="12">
        <dbReference type="Rhea" id="RHEA:13066"/>
    </physiologicalReaction>
</comment>
<keyword evidence="7" id="KW-0378">Hydrolase</keyword>
<gene>
    <name evidence="18" type="ORF">PBRASI_LOCUS4715</name>
</gene>
<dbReference type="CDD" id="cd21400">
    <property type="entry name" value="ZBD_UPF1-like"/>
    <property type="match status" value="1"/>
</dbReference>
<dbReference type="InterPro" id="IPR018999">
    <property type="entry name" value="UPF1_CH/ZBD"/>
</dbReference>
<dbReference type="AlphaFoldDB" id="A0A9N9AUX4"/>
<evidence type="ECO:0000256" key="16">
    <source>
        <dbReference type="SAM" id="MobiDB-lite"/>
    </source>
</evidence>
<dbReference type="Pfam" id="PF13087">
    <property type="entry name" value="AAA_12"/>
    <property type="match status" value="1"/>
</dbReference>
<dbReference type="GO" id="GO:0003677">
    <property type="term" value="F:DNA binding"/>
    <property type="evidence" value="ECO:0007669"/>
    <property type="project" value="InterPro"/>
</dbReference>
<protein>
    <submittedName>
        <fullName evidence="18">3004_t:CDS:1</fullName>
    </submittedName>
</protein>
<dbReference type="Pfam" id="PF04851">
    <property type="entry name" value="ResIII"/>
    <property type="match status" value="1"/>
</dbReference>
<dbReference type="GO" id="GO:0005524">
    <property type="term" value="F:ATP binding"/>
    <property type="evidence" value="ECO:0007669"/>
    <property type="project" value="UniProtKB-KW"/>
</dbReference>
<dbReference type="Pfam" id="PF09416">
    <property type="entry name" value="UPF1_Zn_bind"/>
    <property type="match status" value="1"/>
</dbReference>
<feature type="region of interest" description="C4" evidence="15">
    <location>
        <begin position="147"/>
        <end position="177"/>
    </location>
</feature>
<dbReference type="InterPro" id="IPR047187">
    <property type="entry name" value="SF1_C_Upf1"/>
</dbReference>
<keyword evidence="8" id="KW-0347">Helicase</keyword>
<evidence type="ECO:0000256" key="10">
    <source>
        <dbReference type="ARBA" id="ARBA00022840"/>
    </source>
</evidence>
<dbReference type="Pfam" id="PF13086">
    <property type="entry name" value="AAA_11"/>
    <property type="match status" value="1"/>
</dbReference>
<keyword evidence="11" id="KW-0866">Nonsense-mediated mRNA decay</keyword>
<feature type="region of interest" description="CC/SHH/C" evidence="15">
    <location>
        <begin position="101"/>
        <end position="129"/>
    </location>
</feature>
<evidence type="ECO:0000259" key="17">
    <source>
        <dbReference type="PROSITE" id="PS51997"/>
    </source>
</evidence>
<dbReference type="PROSITE" id="PS51997">
    <property type="entry name" value="UPF1_CH_RICH"/>
    <property type="match status" value="1"/>
</dbReference>
<name>A0A9N9AUX4_9GLOM</name>
<dbReference type="InterPro" id="IPR027417">
    <property type="entry name" value="P-loop_NTPase"/>
</dbReference>
<evidence type="ECO:0000256" key="14">
    <source>
        <dbReference type="ARBA" id="ARBA00055561"/>
    </source>
</evidence>
<keyword evidence="19" id="KW-1185">Reference proteome</keyword>
<feature type="compositionally biased region" description="Basic and acidic residues" evidence="16">
    <location>
        <begin position="913"/>
        <end position="930"/>
    </location>
</feature>
<evidence type="ECO:0000313" key="19">
    <source>
        <dbReference type="Proteomes" id="UP000789739"/>
    </source>
</evidence>
<evidence type="ECO:0000256" key="1">
    <source>
        <dbReference type="ARBA" id="ARBA00004496"/>
    </source>
</evidence>
<dbReference type="InterPro" id="IPR041677">
    <property type="entry name" value="DNA2/NAM7_AAA_11"/>
</dbReference>
<comment type="catalytic activity">
    <reaction evidence="13">
        <text>ATP + H2O = ADP + phosphate + H(+)</text>
        <dbReference type="Rhea" id="RHEA:13065"/>
        <dbReference type="ChEBI" id="CHEBI:15377"/>
        <dbReference type="ChEBI" id="CHEBI:15378"/>
        <dbReference type="ChEBI" id="CHEBI:30616"/>
        <dbReference type="ChEBI" id="CHEBI:43474"/>
        <dbReference type="ChEBI" id="CHEBI:456216"/>
        <dbReference type="EC" id="3.6.4.13"/>
    </reaction>
    <physiologicalReaction direction="left-to-right" evidence="13">
        <dbReference type="Rhea" id="RHEA:13066"/>
    </physiologicalReaction>
</comment>
<dbReference type="InterPro" id="IPR045055">
    <property type="entry name" value="DNA2/NAM7-like"/>
</dbReference>
<evidence type="ECO:0000256" key="15">
    <source>
        <dbReference type="PROSITE-ProRule" id="PRU01341"/>
    </source>
</evidence>
<dbReference type="GO" id="GO:0016787">
    <property type="term" value="F:hydrolase activity"/>
    <property type="evidence" value="ECO:0007669"/>
    <property type="project" value="UniProtKB-KW"/>
</dbReference>
<evidence type="ECO:0000256" key="5">
    <source>
        <dbReference type="ARBA" id="ARBA00022741"/>
    </source>
</evidence>
<evidence type="ECO:0000256" key="7">
    <source>
        <dbReference type="ARBA" id="ARBA00022801"/>
    </source>
</evidence>
<dbReference type="Proteomes" id="UP000789739">
    <property type="component" value="Unassembled WGS sequence"/>
</dbReference>
<keyword evidence="4 15" id="KW-0479">Metal-binding</keyword>
<evidence type="ECO:0000313" key="18">
    <source>
        <dbReference type="EMBL" id="CAG8543553.1"/>
    </source>
</evidence>
<reference evidence="18" key="1">
    <citation type="submission" date="2021-06" db="EMBL/GenBank/DDBJ databases">
        <authorList>
            <person name="Kallberg Y."/>
            <person name="Tangrot J."/>
            <person name="Rosling A."/>
        </authorList>
    </citation>
    <scope>NUCLEOTIDE SEQUENCE</scope>
    <source>
        <strain evidence="18">BR232B</strain>
    </source>
</reference>
<dbReference type="InterPro" id="IPR041679">
    <property type="entry name" value="DNA2/NAM7-like_C"/>
</dbReference>
<evidence type="ECO:0000256" key="6">
    <source>
        <dbReference type="ARBA" id="ARBA00022771"/>
    </source>
</evidence>
<dbReference type="Gene3D" id="6.10.140.1240">
    <property type="match status" value="1"/>
</dbReference>
<keyword evidence="10" id="KW-0067">ATP-binding</keyword>
<comment type="function">
    <text evidence="14">RNA-dependent helicase required for nonsense-mediated decay (NMD) of aberrant mRNAs containing premature stop codons and modulates the expression level of normal mRNAs. Also capable of unwinding double-stranded DNA and translocating on single-stranded DNA.</text>
</comment>
<feature type="domain" description="Upf1" evidence="17">
    <location>
        <begin position="79"/>
        <end position="236"/>
    </location>
</feature>